<feature type="domain" description="Lcl C-terminal" evidence="1">
    <location>
        <begin position="2"/>
        <end position="68"/>
    </location>
</feature>
<dbReference type="AlphaFoldDB" id="K6ZV59"/>
<protein>
    <recommendedName>
        <fullName evidence="1">Lcl C-terminal domain-containing protein</fullName>
    </recommendedName>
</protein>
<dbReference type="PATRIC" id="fig|1129794.4.peg.1532"/>
<organism evidence="2 3">
    <name type="scientific">Paraglaciecola psychrophila 170</name>
    <dbReference type="NCBI Taxonomy" id="1129794"/>
    <lineage>
        <taxon>Bacteria</taxon>
        <taxon>Pseudomonadati</taxon>
        <taxon>Pseudomonadota</taxon>
        <taxon>Gammaproteobacteria</taxon>
        <taxon>Alteromonadales</taxon>
        <taxon>Alteromonadaceae</taxon>
        <taxon>Paraglaciecola</taxon>
    </lineage>
</organism>
<evidence type="ECO:0000313" key="2">
    <source>
        <dbReference type="EMBL" id="AGH43655.1"/>
    </source>
</evidence>
<dbReference type="EMBL" id="CP003837">
    <property type="protein sequence ID" value="AGH43655.1"/>
    <property type="molecule type" value="Genomic_DNA"/>
</dbReference>
<gene>
    <name evidence="2" type="ORF">C427_1546</name>
</gene>
<keyword evidence="3" id="KW-1185">Reference proteome</keyword>
<evidence type="ECO:0000313" key="3">
    <source>
        <dbReference type="Proteomes" id="UP000011864"/>
    </source>
</evidence>
<dbReference type="Proteomes" id="UP000011864">
    <property type="component" value="Chromosome"/>
</dbReference>
<sequence length="71" mass="8208">MKELASLTERSCARPAINEFFFPNTSSDDYWTSTPSVINPERAWVIAFFNSSNTLKDKRLFVFTRLVRTAD</sequence>
<evidence type="ECO:0000259" key="1">
    <source>
        <dbReference type="Pfam" id="PF07603"/>
    </source>
</evidence>
<dbReference type="KEGG" id="gps:C427_1546"/>
<dbReference type="RefSeq" id="WP_007642159.1">
    <property type="nucleotide sequence ID" value="NC_020514.1"/>
</dbReference>
<accession>K6ZV59</accession>
<dbReference type="HOGENOM" id="CLU_2736404_0_0_6"/>
<dbReference type="STRING" id="1129794.C427_1546"/>
<dbReference type="OrthoDB" id="9793251at2"/>
<dbReference type="InterPro" id="IPR011460">
    <property type="entry name" value="Lcl_C"/>
</dbReference>
<name>K6ZV59_9ALTE</name>
<proteinExistence type="predicted"/>
<dbReference type="Pfam" id="PF07603">
    <property type="entry name" value="Lcl_C"/>
    <property type="match status" value="1"/>
</dbReference>
<reference evidence="2 3" key="1">
    <citation type="journal article" date="2013" name="Genome Announc.">
        <title>Complete Genome Sequence of Glaciecola psychrophila Strain 170T.</title>
        <authorList>
            <person name="Yin J."/>
            <person name="Chen J."/>
            <person name="Liu G."/>
            <person name="Yu Y."/>
            <person name="Song L."/>
            <person name="Wang X."/>
            <person name="Qu X."/>
        </authorList>
    </citation>
    <scope>NUCLEOTIDE SEQUENCE [LARGE SCALE GENOMIC DNA]</scope>
    <source>
        <strain evidence="2 3">170</strain>
    </source>
</reference>